<dbReference type="Proteomes" id="UP001162480">
    <property type="component" value="Chromosome 30"/>
</dbReference>
<reference evidence="1" key="1">
    <citation type="submission" date="2023-08" db="EMBL/GenBank/DDBJ databases">
        <authorList>
            <person name="Alioto T."/>
            <person name="Alioto T."/>
            <person name="Gomez Garrido J."/>
        </authorList>
    </citation>
    <scope>NUCLEOTIDE SEQUENCE</scope>
</reference>
<protein>
    <submittedName>
        <fullName evidence="1">---NA</fullName>
    </submittedName>
</protein>
<dbReference type="AlphaFoldDB" id="A0AA36C1T8"/>
<gene>
    <name evidence="1" type="ORF">OCTVUL_1B011553</name>
</gene>
<dbReference type="Gene3D" id="3.30.160.60">
    <property type="entry name" value="Classic Zinc Finger"/>
    <property type="match status" value="1"/>
</dbReference>
<dbReference type="SUPFAM" id="SSF57667">
    <property type="entry name" value="beta-beta-alpha zinc fingers"/>
    <property type="match status" value="1"/>
</dbReference>
<evidence type="ECO:0000313" key="2">
    <source>
        <dbReference type="Proteomes" id="UP001162480"/>
    </source>
</evidence>
<organism evidence="1 2">
    <name type="scientific">Octopus vulgaris</name>
    <name type="common">Common octopus</name>
    <dbReference type="NCBI Taxonomy" id="6645"/>
    <lineage>
        <taxon>Eukaryota</taxon>
        <taxon>Metazoa</taxon>
        <taxon>Spiralia</taxon>
        <taxon>Lophotrochozoa</taxon>
        <taxon>Mollusca</taxon>
        <taxon>Cephalopoda</taxon>
        <taxon>Coleoidea</taxon>
        <taxon>Octopodiformes</taxon>
        <taxon>Octopoda</taxon>
        <taxon>Incirrata</taxon>
        <taxon>Octopodidae</taxon>
        <taxon>Octopus</taxon>
    </lineage>
</organism>
<sequence length="127" mass="15149">MKNSLARHKLTHKGEKPYHCDKSFSQNNQLTKDKSIVAGEKIYNTSFYQNGNLTIHKRHWQQRILQWSESTFAIFQRLKENITGNRYHTEYVNTWWNYCGIFLPSKTVSEISLLLHCLECFEDDMVF</sequence>
<proteinExistence type="predicted"/>
<dbReference type="EMBL" id="OX597843">
    <property type="protein sequence ID" value="CAI9744223.1"/>
    <property type="molecule type" value="Genomic_DNA"/>
</dbReference>
<dbReference type="InterPro" id="IPR036236">
    <property type="entry name" value="Znf_C2H2_sf"/>
</dbReference>
<name>A0AA36C1T8_OCTVU</name>
<accession>A0AA36C1T8</accession>
<evidence type="ECO:0000313" key="1">
    <source>
        <dbReference type="EMBL" id="CAI9744223.1"/>
    </source>
</evidence>
<keyword evidence="2" id="KW-1185">Reference proteome</keyword>